<organism evidence="1 2">
    <name type="scientific">Flavimaribacter sediminis</name>
    <dbReference type="NCBI Taxonomy" id="2865987"/>
    <lineage>
        <taxon>Bacteria</taxon>
        <taxon>Pseudomonadati</taxon>
        <taxon>Pseudomonadota</taxon>
        <taxon>Alphaproteobacteria</taxon>
        <taxon>Hyphomicrobiales</taxon>
        <taxon>Rhizobiaceae</taxon>
        <taxon>Flavimaribacter</taxon>
    </lineage>
</organism>
<dbReference type="InterPro" id="IPR021445">
    <property type="entry name" value="DUF3095"/>
</dbReference>
<dbReference type="Proteomes" id="UP001196509">
    <property type="component" value="Unassembled WGS sequence"/>
</dbReference>
<keyword evidence="2" id="KW-1185">Reference proteome</keyword>
<proteinExistence type="predicted"/>
<name>A0AAE2ZND1_9HYPH</name>
<protein>
    <submittedName>
        <fullName evidence="1">DUF3095 domain-containing protein</fullName>
    </submittedName>
</protein>
<dbReference type="RefSeq" id="WP_220228421.1">
    <property type="nucleotide sequence ID" value="NZ_JAICBX010000002.1"/>
</dbReference>
<evidence type="ECO:0000313" key="2">
    <source>
        <dbReference type="Proteomes" id="UP001196509"/>
    </source>
</evidence>
<comment type="caution">
    <text evidence="1">The sequence shown here is derived from an EMBL/GenBank/DDBJ whole genome shotgun (WGS) entry which is preliminary data.</text>
</comment>
<dbReference type="AlphaFoldDB" id="A0AAE2ZND1"/>
<dbReference type="Pfam" id="PF11294">
    <property type="entry name" value="DUF3095"/>
    <property type="match status" value="1"/>
</dbReference>
<sequence length="380" mass="41575">MEDDWYKSVAVIEDFVNVTDQSRFVGLPDDWHVGVSDIVNSTEEITKGRYKAVNLAGAATISAVSNALNGDLRLFIFGGDGARFAVPARHRQKAADALSRVATWAKQELQLDLRVGMVSIDAIRNAGVDVRVAFWKASSHMQYASFMGGGLEWAEEQLKNGSLRLAPAASGQEPDLTGLSCQWGPVEASGKILSLIVKPAQGVSQVRFAEIASRVIDILEGSERLNPVPPDGPRVRWPGDVLDLQSRVAGMGKSRPLRLIRVYLNAAFAWTVFRLGLRVAGFRPARYRREIAENSDYRKFDDALMMTIDCSPEVIEKAREVLDMEVTKGVVRYGMHTQDRALITCVAPSVRAADHMHFIDGAGGGYAEAAKQLAKTTTSN</sequence>
<gene>
    <name evidence="1" type="ORF">K1W69_11100</name>
</gene>
<accession>A0AAE2ZND1</accession>
<dbReference type="EMBL" id="JAICBX010000002">
    <property type="protein sequence ID" value="MBW8637735.1"/>
    <property type="molecule type" value="Genomic_DNA"/>
</dbReference>
<evidence type="ECO:0000313" key="1">
    <source>
        <dbReference type="EMBL" id="MBW8637735.1"/>
    </source>
</evidence>
<reference evidence="1" key="1">
    <citation type="submission" date="2021-08" db="EMBL/GenBank/DDBJ databases">
        <title>Hoeflea bacterium WL0058 sp. nov., isolated from the sediment.</title>
        <authorList>
            <person name="Wang L."/>
            <person name="Zhang D."/>
        </authorList>
    </citation>
    <scope>NUCLEOTIDE SEQUENCE</scope>
    <source>
        <strain evidence="1">WL0058</strain>
    </source>
</reference>